<gene>
    <name evidence="1" type="ORF">TIFTF001_029916</name>
</gene>
<sequence length="47" mass="4949">MRRELLGDRSEFALGNPPLVIGGDRDNPFAGEISSLSGAVPVVGDEH</sequence>
<accession>A0AA88DSS9</accession>
<evidence type="ECO:0000313" key="2">
    <source>
        <dbReference type="Proteomes" id="UP001187192"/>
    </source>
</evidence>
<reference evidence="1" key="1">
    <citation type="submission" date="2023-07" db="EMBL/GenBank/DDBJ databases">
        <title>draft genome sequence of fig (Ficus carica).</title>
        <authorList>
            <person name="Takahashi T."/>
            <person name="Nishimura K."/>
        </authorList>
    </citation>
    <scope>NUCLEOTIDE SEQUENCE</scope>
</reference>
<name>A0AA88DSS9_FICCA</name>
<protein>
    <submittedName>
        <fullName evidence="1">Uncharacterized protein</fullName>
    </submittedName>
</protein>
<keyword evidence="2" id="KW-1185">Reference proteome</keyword>
<dbReference type="EMBL" id="BTGU01000102">
    <property type="protein sequence ID" value="GMN60834.1"/>
    <property type="molecule type" value="Genomic_DNA"/>
</dbReference>
<comment type="caution">
    <text evidence="1">The sequence shown here is derived from an EMBL/GenBank/DDBJ whole genome shotgun (WGS) entry which is preliminary data.</text>
</comment>
<dbReference type="Proteomes" id="UP001187192">
    <property type="component" value="Unassembled WGS sequence"/>
</dbReference>
<proteinExistence type="predicted"/>
<organism evidence="1 2">
    <name type="scientific">Ficus carica</name>
    <name type="common">Common fig</name>
    <dbReference type="NCBI Taxonomy" id="3494"/>
    <lineage>
        <taxon>Eukaryota</taxon>
        <taxon>Viridiplantae</taxon>
        <taxon>Streptophyta</taxon>
        <taxon>Embryophyta</taxon>
        <taxon>Tracheophyta</taxon>
        <taxon>Spermatophyta</taxon>
        <taxon>Magnoliopsida</taxon>
        <taxon>eudicotyledons</taxon>
        <taxon>Gunneridae</taxon>
        <taxon>Pentapetalae</taxon>
        <taxon>rosids</taxon>
        <taxon>fabids</taxon>
        <taxon>Rosales</taxon>
        <taxon>Moraceae</taxon>
        <taxon>Ficeae</taxon>
        <taxon>Ficus</taxon>
    </lineage>
</organism>
<dbReference type="AlphaFoldDB" id="A0AA88DSS9"/>
<evidence type="ECO:0000313" key="1">
    <source>
        <dbReference type="EMBL" id="GMN60834.1"/>
    </source>
</evidence>